<organism evidence="11 12">
    <name type="scientific">Hoeflea ulvae</name>
    <dbReference type="NCBI Taxonomy" id="2983764"/>
    <lineage>
        <taxon>Bacteria</taxon>
        <taxon>Pseudomonadati</taxon>
        <taxon>Pseudomonadota</taxon>
        <taxon>Alphaproteobacteria</taxon>
        <taxon>Hyphomicrobiales</taxon>
        <taxon>Rhizobiaceae</taxon>
        <taxon>Hoeflea</taxon>
    </lineage>
</organism>
<feature type="binding site" evidence="9">
    <location>
        <position position="373"/>
    </location>
    <ligand>
        <name>Mg(2+)</name>
        <dbReference type="ChEBI" id="CHEBI:18420"/>
    </ligand>
</feature>
<reference evidence="11" key="1">
    <citation type="submission" date="2022-10" db="EMBL/GenBank/DDBJ databases">
        <title>Hoeflea sp. J2-29, isolated from marine algae.</title>
        <authorList>
            <person name="Kristyanto S."/>
            <person name="Kim J.M."/>
            <person name="Jeon C.O."/>
        </authorList>
    </citation>
    <scope>NUCLEOTIDE SEQUENCE</scope>
    <source>
        <strain evidence="11">J2-29</strain>
    </source>
</reference>
<comment type="caution">
    <text evidence="11">The sequence shown here is derived from an EMBL/GenBank/DDBJ whole genome shotgun (WGS) entry which is preliminary data.</text>
</comment>
<dbReference type="InterPro" id="IPR000890">
    <property type="entry name" value="Aliphatic_acid_kin_short-chain"/>
</dbReference>
<feature type="binding site" evidence="9">
    <location>
        <begin position="202"/>
        <end position="206"/>
    </location>
    <ligand>
        <name>ATP</name>
        <dbReference type="ChEBI" id="CHEBI:30616"/>
    </ligand>
</feature>
<dbReference type="SUPFAM" id="SSF53067">
    <property type="entry name" value="Actin-like ATPase domain"/>
    <property type="match status" value="2"/>
</dbReference>
<name>A0ABT3YLD6_9HYPH</name>
<evidence type="ECO:0000256" key="7">
    <source>
        <dbReference type="ARBA" id="ARBA00022840"/>
    </source>
</evidence>
<keyword evidence="5 9" id="KW-0547">Nucleotide-binding</keyword>
<keyword evidence="12" id="KW-1185">Reference proteome</keyword>
<accession>A0ABT3YLD6</accession>
<keyword evidence="2 9" id="KW-0963">Cytoplasm</keyword>
<keyword evidence="7 9" id="KW-0067">ATP-binding</keyword>
<protein>
    <recommendedName>
        <fullName evidence="9">Acetate kinase</fullName>
        <ecNumber evidence="9">2.7.2.1</ecNumber>
    </recommendedName>
    <alternativeName>
        <fullName evidence="9">Acetokinase</fullName>
    </alternativeName>
</protein>
<proteinExistence type="inferred from homology"/>
<evidence type="ECO:0000313" key="12">
    <source>
        <dbReference type="Proteomes" id="UP001081283"/>
    </source>
</evidence>
<dbReference type="PANTHER" id="PTHR21060">
    <property type="entry name" value="ACETATE KINASE"/>
    <property type="match status" value="1"/>
</dbReference>
<dbReference type="PIRSF" id="PIRSF000722">
    <property type="entry name" value="Acetate_prop_kin"/>
    <property type="match status" value="1"/>
</dbReference>
<keyword evidence="3 9" id="KW-0808">Transferase</keyword>
<comment type="pathway">
    <text evidence="9">Metabolic intermediate biosynthesis; acetyl-CoA biosynthesis; acetyl-CoA from acetate: step 1/2.</text>
</comment>
<dbReference type="InterPro" id="IPR043129">
    <property type="entry name" value="ATPase_NBD"/>
</dbReference>
<evidence type="ECO:0000256" key="1">
    <source>
        <dbReference type="ARBA" id="ARBA00008748"/>
    </source>
</evidence>
<evidence type="ECO:0000256" key="6">
    <source>
        <dbReference type="ARBA" id="ARBA00022777"/>
    </source>
</evidence>
<evidence type="ECO:0000256" key="3">
    <source>
        <dbReference type="ARBA" id="ARBA00022679"/>
    </source>
</evidence>
<feature type="binding site" evidence="9">
    <location>
        <position position="13"/>
    </location>
    <ligand>
        <name>Mg(2+)</name>
        <dbReference type="ChEBI" id="CHEBI:18420"/>
    </ligand>
</feature>
<dbReference type="PRINTS" id="PR00471">
    <property type="entry name" value="ACETATEKNASE"/>
</dbReference>
<evidence type="ECO:0000313" key="11">
    <source>
        <dbReference type="EMBL" id="MCY0096663.1"/>
    </source>
</evidence>
<dbReference type="Proteomes" id="UP001081283">
    <property type="component" value="Unassembled WGS sequence"/>
</dbReference>
<dbReference type="InterPro" id="IPR004372">
    <property type="entry name" value="Ac/propionate_kinase"/>
</dbReference>
<dbReference type="PANTHER" id="PTHR21060:SF21">
    <property type="entry name" value="ACETATE KINASE"/>
    <property type="match status" value="1"/>
</dbReference>
<comment type="similarity">
    <text evidence="1 9 10">Belongs to the acetokinase family.</text>
</comment>
<dbReference type="EMBL" id="JAOVZQ010000001">
    <property type="protein sequence ID" value="MCY0096663.1"/>
    <property type="molecule type" value="Genomic_DNA"/>
</dbReference>
<evidence type="ECO:0000256" key="10">
    <source>
        <dbReference type="RuleBase" id="RU003835"/>
    </source>
</evidence>
<evidence type="ECO:0000256" key="5">
    <source>
        <dbReference type="ARBA" id="ARBA00022741"/>
    </source>
</evidence>
<feature type="binding site" evidence="9">
    <location>
        <position position="20"/>
    </location>
    <ligand>
        <name>ATP</name>
        <dbReference type="ChEBI" id="CHEBI:30616"/>
    </ligand>
</feature>
<feature type="site" description="Transition state stabilizer" evidence="9">
    <location>
        <position position="177"/>
    </location>
</feature>
<feature type="active site" description="Proton donor/acceptor" evidence="9">
    <location>
        <position position="146"/>
    </location>
</feature>
<dbReference type="NCBIfam" id="TIGR00016">
    <property type="entry name" value="ackA"/>
    <property type="match status" value="1"/>
</dbReference>
<feature type="binding site" evidence="9">
    <location>
        <begin position="322"/>
        <end position="326"/>
    </location>
    <ligand>
        <name>ATP</name>
        <dbReference type="ChEBI" id="CHEBI:30616"/>
    </ligand>
</feature>
<comment type="subunit">
    <text evidence="9">Homodimer.</text>
</comment>
<feature type="binding site" evidence="9">
    <location>
        <position position="89"/>
    </location>
    <ligand>
        <name>substrate</name>
    </ligand>
</feature>
<evidence type="ECO:0000256" key="8">
    <source>
        <dbReference type="ARBA" id="ARBA00022842"/>
    </source>
</evidence>
<evidence type="ECO:0000256" key="4">
    <source>
        <dbReference type="ARBA" id="ARBA00022723"/>
    </source>
</evidence>
<dbReference type="InterPro" id="IPR023865">
    <property type="entry name" value="Aliphatic_acid_kinase_CS"/>
</dbReference>
<dbReference type="GO" id="GO:0008776">
    <property type="term" value="F:acetate kinase activity"/>
    <property type="evidence" value="ECO:0007669"/>
    <property type="project" value="UniProtKB-EC"/>
</dbReference>
<keyword evidence="6 9" id="KW-0418">Kinase</keyword>
<dbReference type="RefSeq" id="WP_267614478.1">
    <property type="nucleotide sequence ID" value="NZ_JAOVZQ010000001.1"/>
</dbReference>
<keyword evidence="8 9" id="KW-0460">Magnesium</keyword>
<dbReference type="EC" id="2.7.2.1" evidence="9"/>
<dbReference type="PROSITE" id="PS01075">
    <property type="entry name" value="ACETATE_KINASE_1"/>
    <property type="match status" value="1"/>
</dbReference>
<feature type="binding site" evidence="9">
    <location>
        <begin position="277"/>
        <end position="279"/>
    </location>
    <ligand>
        <name>ATP</name>
        <dbReference type="ChEBI" id="CHEBI:30616"/>
    </ligand>
</feature>
<comment type="function">
    <text evidence="9">Catalyzes the formation of acetyl phosphate from acetate and ATP. Can also catalyze the reverse reaction.</text>
</comment>
<dbReference type="Gene3D" id="3.30.420.40">
    <property type="match status" value="2"/>
</dbReference>
<comment type="subcellular location">
    <subcellularLocation>
        <location evidence="9">Cytoplasm</location>
    </subcellularLocation>
</comment>
<dbReference type="HAMAP" id="MF_00020">
    <property type="entry name" value="Acetate_kinase"/>
    <property type="match status" value="1"/>
</dbReference>
<evidence type="ECO:0000256" key="9">
    <source>
        <dbReference type="HAMAP-Rule" id="MF_00020"/>
    </source>
</evidence>
<sequence length="386" mass="40420">MSDTAHHNLLALNCGSSSIKFALFDTKFVRSFSGLVEAIGHGQTPQLKTSDGEARQFGGSDQGHADVLPKLIRDIILPRAGVISGVGHRVVHGGERFVAPVLVDASARAGIAELTPLAPGHQPHNLAGIDAATLALPGTPQIACFDTAFHAGVPTVRREMPLPRSYAREGLIRYGFHGISYEHIAARLPDLGVSGSRVIACHLGNGCSVCGLMDGTSAWTSMGYTPLDGLMMGQRPGRLDPGAVLWLVDHHDGDIAAVNKLLYHQSGLSGVSGLSGDMRTLLASDLPDAAFAIEMYVDRLVQEIGAAAASLGGVDALVFSGGVGENAAPIRSMTMQKLDWLGFRLDATANAAGAERLTTADSARHAYIVEADEEAVIARAVARLIG</sequence>
<dbReference type="Pfam" id="PF00871">
    <property type="entry name" value="Acetate_kinase"/>
    <property type="match status" value="1"/>
</dbReference>
<comment type="catalytic activity">
    <reaction evidence="9">
        <text>acetate + ATP = acetyl phosphate + ADP</text>
        <dbReference type="Rhea" id="RHEA:11352"/>
        <dbReference type="ChEBI" id="CHEBI:22191"/>
        <dbReference type="ChEBI" id="CHEBI:30089"/>
        <dbReference type="ChEBI" id="CHEBI:30616"/>
        <dbReference type="ChEBI" id="CHEBI:456216"/>
        <dbReference type="EC" id="2.7.2.1"/>
    </reaction>
</comment>
<keyword evidence="4 9" id="KW-0479">Metal-binding</keyword>
<comment type="cofactor">
    <cofactor evidence="9">
        <name>Mg(2+)</name>
        <dbReference type="ChEBI" id="CHEBI:18420"/>
    </cofactor>
    <cofactor evidence="9">
        <name>Mn(2+)</name>
        <dbReference type="ChEBI" id="CHEBI:29035"/>
    </cofactor>
    <text evidence="9">Mg(2+). Can also accept Mn(2+).</text>
</comment>
<evidence type="ECO:0000256" key="2">
    <source>
        <dbReference type="ARBA" id="ARBA00022490"/>
    </source>
</evidence>
<gene>
    <name evidence="9" type="primary">ackA</name>
    <name evidence="11" type="ORF">OEG82_22000</name>
</gene>
<feature type="site" description="Transition state stabilizer" evidence="9">
    <location>
        <position position="235"/>
    </location>
</feature>